<evidence type="ECO:0000313" key="3">
    <source>
        <dbReference type="Proteomes" id="UP000482578"/>
    </source>
</evidence>
<evidence type="ECO:0000313" key="2">
    <source>
        <dbReference type="EMBL" id="NDV11454.1"/>
    </source>
</evidence>
<keyword evidence="3" id="KW-1185">Reference proteome</keyword>
<dbReference type="HAMAP" id="MF_00598">
    <property type="entry name" value="Smg"/>
    <property type="match status" value="1"/>
</dbReference>
<dbReference type="Pfam" id="PF04361">
    <property type="entry name" value="DUF494"/>
    <property type="match status" value="1"/>
</dbReference>
<dbReference type="Proteomes" id="UP000482578">
    <property type="component" value="Unassembled WGS sequence"/>
</dbReference>
<name>A0A6B2KMR6_9NEIS</name>
<reference evidence="2 3" key="1">
    <citation type="submission" date="2020-02" db="EMBL/GenBank/DDBJ databases">
        <authorList>
            <person name="Yang Z."/>
        </authorList>
    </citation>
    <scope>NUCLEOTIDE SEQUENCE [LARGE SCALE GENOMIC DNA]</scope>
    <source>
        <strain evidence="2 3">HX-7-9</strain>
    </source>
</reference>
<dbReference type="RefSeq" id="WP_163314747.1">
    <property type="nucleotide sequence ID" value="NZ_JAAGAA010000001.1"/>
</dbReference>
<dbReference type="AlphaFoldDB" id="A0A6B2KMR6"/>
<organism evidence="2 3">
    <name type="scientific">Crenobacter caeni</name>
    <dbReference type="NCBI Taxonomy" id="2705474"/>
    <lineage>
        <taxon>Bacteria</taxon>
        <taxon>Pseudomonadati</taxon>
        <taxon>Pseudomonadota</taxon>
        <taxon>Betaproteobacteria</taxon>
        <taxon>Neisseriales</taxon>
        <taxon>Neisseriaceae</taxon>
        <taxon>Crenobacter</taxon>
    </lineage>
</organism>
<dbReference type="PANTHER" id="PTHR38692:SF1">
    <property type="entry name" value="PROTEIN SMG"/>
    <property type="match status" value="1"/>
</dbReference>
<sequence>MFDVLTFLFEQYDDPSSCPGRDDLTRELEAAGFESEEIGDALDWFDGIRPEAFAGLKESGGVRIYSDYELELLSCEVRGFICFLEDNGALDAAQRELVIDRLLALPSDEITPAVVRLVALLVLWREQAELPLLVGEELLSAVHGEPTMQ</sequence>
<comment type="caution">
    <text evidence="2">The sequence shown here is derived from an EMBL/GenBank/DDBJ whole genome shotgun (WGS) entry which is preliminary data.</text>
</comment>
<dbReference type="EMBL" id="JAAGAA010000001">
    <property type="protein sequence ID" value="NDV11454.1"/>
    <property type="molecule type" value="Genomic_DNA"/>
</dbReference>
<comment type="similarity">
    <text evidence="1">Belongs to the Smg family.</text>
</comment>
<proteinExistence type="inferred from homology"/>
<dbReference type="InterPro" id="IPR007456">
    <property type="entry name" value="Smg"/>
</dbReference>
<evidence type="ECO:0000256" key="1">
    <source>
        <dbReference type="HAMAP-Rule" id="MF_00598"/>
    </source>
</evidence>
<gene>
    <name evidence="1" type="primary">smg</name>
    <name evidence="2" type="ORF">GZH52_01365</name>
</gene>
<dbReference type="PANTHER" id="PTHR38692">
    <property type="entry name" value="PROTEIN SMG"/>
    <property type="match status" value="1"/>
</dbReference>
<protein>
    <recommendedName>
        <fullName evidence="1">Protein Smg homolog</fullName>
    </recommendedName>
</protein>
<accession>A0A6B2KMR6</accession>